<evidence type="ECO:0000313" key="2">
    <source>
        <dbReference type="EMBL" id="MFC4874610.1"/>
    </source>
</evidence>
<dbReference type="Pfam" id="PF13174">
    <property type="entry name" value="TPR_6"/>
    <property type="match status" value="1"/>
</dbReference>
<dbReference type="InterPro" id="IPR019734">
    <property type="entry name" value="TPR_rpt"/>
</dbReference>
<keyword evidence="3" id="KW-1185">Reference proteome</keyword>
<dbReference type="RefSeq" id="WP_377068625.1">
    <property type="nucleotide sequence ID" value="NZ_JBHSJJ010000020.1"/>
</dbReference>
<dbReference type="Proteomes" id="UP001595818">
    <property type="component" value="Unassembled WGS sequence"/>
</dbReference>
<evidence type="ECO:0000256" key="1">
    <source>
        <dbReference type="PROSITE-ProRule" id="PRU00339"/>
    </source>
</evidence>
<comment type="caution">
    <text evidence="2">The sequence shown here is derived from an EMBL/GenBank/DDBJ whole genome shotgun (WGS) entry which is preliminary data.</text>
</comment>
<evidence type="ECO:0000313" key="3">
    <source>
        <dbReference type="Proteomes" id="UP001595818"/>
    </source>
</evidence>
<dbReference type="InterPro" id="IPR011990">
    <property type="entry name" value="TPR-like_helical_dom_sf"/>
</dbReference>
<dbReference type="Gene3D" id="1.25.40.10">
    <property type="entry name" value="Tetratricopeptide repeat domain"/>
    <property type="match status" value="2"/>
</dbReference>
<dbReference type="EMBL" id="JBHSJJ010000020">
    <property type="protein sequence ID" value="MFC4874610.1"/>
    <property type="molecule type" value="Genomic_DNA"/>
</dbReference>
<organism evidence="2 3">
    <name type="scientific">Negadavirga shengliensis</name>
    <dbReference type="NCBI Taxonomy" id="1389218"/>
    <lineage>
        <taxon>Bacteria</taxon>
        <taxon>Pseudomonadati</taxon>
        <taxon>Bacteroidota</taxon>
        <taxon>Cytophagia</taxon>
        <taxon>Cytophagales</taxon>
        <taxon>Cyclobacteriaceae</taxon>
        <taxon>Negadavirga</taxon>
    </lineage>
</organism>
<sequence length="218" mass="25398">MLLSKYILVVLLFLPSSWKQIAQKNQTIREAERAYAETDFEASVRQHLALISEHDMNTPQARFNLALSYQNNGQEEEAKKTYEELIRASHPHIPSFAANQHGVLLGRDEAYREALSYFKTALLKNPDNEVARYNYELLARWLEQNQDEQQDEKSDQEDSIQPSNYAKRMKAQADEMVDQFRFREALEIMNRALEIDETVSYYQGFINNLGDINEIDAN</sequence>
<dbReference type="SMART" id="SM00028">
    <property type="entry name" value="TPR"/>
    <property type="match status" value="3"/>
</dbReference>
<proteinExistence type="predicted"/>
<keyword evidence="1" id="KW-0802">TPR repeat</keyword>
<dbReference type="SUPFAM" id="SSF48452">
    <property type="entry name" value="TPR-like"/>
    <property type="match status" value="1"/>
</dbReference>
<protein>
    <submittedName>
        <fullName evidence="2">Tetratricopeptide repeat protein</fullName>
    </submittedName>
</protein>
<accession>A0ABV9T9K0</accession>
<dbReference type="PROSITE" id="PS50005">
    <property type="entry name" value="TPR"/>
    <property type="match status" value="1"/>
</dbReference>
<feature type="repeat" description="TPR" evidence="1">
    <location>
        <begin position="95"/>
        <end position="128"/>
    </location>
</feature>
<gene>
    <name evidence="2" type="ORF">ACFPFU_23100</name>
</gene>
<name>A0ABV9T9K0_9BACT</name>
<reference evidence="3" key="1">
    <citation type="journal article" date="2019" name="Int. J. Syst. Evol. Microbiol.">
        <title>The Global Catalogue of Microorganisms (GCM) 10K type strain sequencing project: providing services to taxonomists for standard genome sequencing and annotation.</title>
        <authorList>
            <consortium name="The Broad Institute Genomics Platform"/>
            <consortium name="The Broad Institute Genome Sequencing Center for Infectious Disease"/>
            <person name="Wu L."/>
            <person name="Ma J."/>
        </authorList>
    </citation>
    <scope>NUCLEOTIDE SEQUENCE [LARGE SCALE GENOMIC DNA]</scope>
    <source>
        <strain evidence="3">CGMCC 4.7466</strain>
    </source>
</reference>